<evidence type="ECO:0000256" key="5">
    <source>
        <dbReference type="SAM" id="MobiDB-lite"/>
    </source>
</evidence>
<feature type="domain" description="CAP-Gly" evidence="6">
    <location>
        <begin position="174"/>
        <end position="216"/>
    </location>
</feature>
<evidence type="ECO:0000313" key="8">
    <source>
        <dbReference type="Proteomes" id="UP000218231"/>
    </source>
</evidence>
<dbReference type="EMBL" id="LIAE01006483">
    <property type="protein sequence ID" value="PAV88927.1"/>
    <property type="molecule type" value="Genomic_DNA"/>
</dbReference>
<dbReference type="GO" id="GO:0007023">
    <property type="term" value="P:post-chaperonin tubulin folding pathway"/>
    <property type="evidence" value="ECO:0007669"/>
    <property type="project" value="InterPro"/>
</dbReference>
<sequence>MADHYELDITTNTCEFPYTKKYPIAMTLGDLKKKLELIVGAEAESIDVELRDNEGKFVAALVENSKSLKDLGVKNGMQIHGIDRTHKNEELKDDSMVEKYEMSEDKYDQRQDSVRAFKKRLAAEKTAKEGQSASSPPDPFEQQNEALKHIQVGQRCEVRIKDQPPRRGHIAFVGQTKFKEGPWVGIAYDEPVGKNDGTVAGVRYFQADDKYGGFARPSDVVIGDFPPLFDMNEI</sequence>
<comment type="caution">
    <text evidence="7">The sequence shown here is derived from an EMBL/GenBank/DDBJ whole genome shotgun (WGS) entry which is preliminary data.</text>
</comment>
<protein>
    <recommendedName>
        <fullName evidence="6">CAP-Gly domain-containing protein</fullName>
    </recommendedName>
</protein>
<dbReference type="InterPro" id="IPR045172">
    <property type="entry name" value="TBCB_Ubl"/>
</dbReference>
<evidence type="ECO:0000256" key="2">
    <source>
        <dbReference type="ARBA" id="ARBA00022490"/>
    </source>
</evidence>
<name>A0A2A2LSK3_9BILA</name>
<evidence type="ECO:0000313" key="7">
    <source>
        <dbReference type="EMBL" id="PAV88927.1"/>
    </source>
</evidence>
<dbReference type="PROSITE" id="PS50245">
    <property type="entry name" value="CAP_GLY_2"/>
    <property type="match status" value="1"/>
</dbReference>
<dbReference type="PANTHER" id="PTHR18916:SF85">
    <property type="entry name" value="TUBULIN-FOLDING COFACTOR B"/>
    <property type="match status" value="1"/>
</dbReference>
<organism evidence="7 8">
    <name type="scientific">Diploscapter pachys</name>
    <dbReference type="NCBI Taxonomy" id="2018661"/>
    <lineage>
        <taxon>Eukaryota</taxon>
        <taxon>Metazoa</taxon>
        <taxon>Ecdysozoa</taxon>
        <taxon>Nematoda</taxon>
        <taxon>Chromadorea</taxon>
        <taxon>Rhabditida</taxon>
        <taxon>Rhabditina</taxon>
        <taxon>Rhabditomorpha</taxon>
        <taxon>Rhabditoidea</taxon>
        <taxon>Rhabditidae</taxon>
        <taxon>Diploscapter</taxon>
    </lineage>
</organism>
<keyword evidence="2" id="KW-0963">Cytoplasm</keyword>
<dbReference type="SMART" id="SM01052">
    <property type="entry name" value="CAP_GLY"/>
    <property type="match status" value="1"/>
</dbReference>
<dbReference type="AlphaFoldDB" id="A0A2A2LSK3"/>
<dbReference type="GO" id="GO:0035371">
    <property type="term" value="C:microtubule plus-end"/>
    <property type="evidence" value="ECO:0007669"/>
    <property type="project" value="TreeGrafter"/>
</dbReference>
<dbReference type="Pfam" id="PF01302">
    <property type="entry name" value="CAP_GLY"/>
    <property type="match status" value="1"/>
</dbReference>
<dbReference type="GO" id="GO:0051010">
    <property type="term" value="F:microtubule plus-end binding"/>
    <property type="evidence" value="ECO:0007669"/>
    <property type="project" value="TreeGrafter"/>
</dbReference>
<dbReference type="PROSITE" id="PS00845">
    <property type="entry name" value="CAP_GLY_1"/>
    <property type="match status" value="1"/>
</dbReference>
<dbReference type="Pfam" id="PF14560">
    <property type="entry name" value="Ubiquitin_2"/>
    <property type="match status" value="1"/>
</dbReference>
<dbReference type="GO" id="GO:0005829">
    <property type="term" value="C:cytosol"/>
    <property type="evidence" value="ECO:0007669"/>
    <property type="project" value="UniProtKB-ARBA"/>
</dbReference>
<reference evidence="7 8" key="1">
    <citation type="journal article" date="2017" name="Curr. Biol.">
        <title>Genome architecture and evolution of a unichromosomal asexual nematode.</title>
        <authorList>
            <person name="Fradin H."/>
            <person name="Zegar C."/>
            <person name="Gutwein M."/>
            <person name="Lucas J."/>
            <person name="Kovtun M."/>
            <person name="Corcoran D."/>
            <person name="Baugh L.R."/>
            <person name="Kiontke K."/>
            <person name="Gunsalus K."/>
            <person name="Fitch D.H."/>
            <person name="Piano F."/>
        </authorList>
    </citation>
    <scope>NUCLEOTIDE SEQUENCE [LARGE SCALE GENOMIC DNA]</scope>
    <source>
        <strain evidence="7">PF1309</strain>
    </source>
</reference>
<evidence type="ECO:0000256" key="1">
    <source>
        <dbReference type="ARBA" id="ARBA00004496"/>
    </source>
</evidence>
<dbReference type="SUPFAM" id="SSF74924">
    <property type="entry name" value="Cap-Gly domain"/>
    <property type="match status" value="1"/>
</dbReference>
<dbReference type="Gene3D" id="2.30.30.190">
    <property type="entry name" value="CAP Gly-rich-like domain"/>
    <property type="match status" value="1"/>
</dbReference>
<dbReference type="GO" id="GO:0007021">
    <property type="term" value="P:tubulin complex assembly"/>
    <property type="evidence" value="ECO:0007669"/>
    <property type="project" value="InterPro"/>
</dbReference>
<keyword evidence="3" id="KW-0143">Chaperone</keyword>
<dbReference type="SUPFAM" id="SSF54236">
    <property type="entry name" value="Ubiquitin-like"/>
    <property type="match status" value="1"/>
</dbReference>
<comment type="similarity">
    <text evidence="4">Belongs to the TBCB family.</text>
</comment>
<keyword evidence="8" id="KW-1185">Reference proteome</keyword>
<gene>
    <name evidence="7" type="ORF">WR25_24373</name>
</gene>
<dbReference type="FunFam" id="2.30.30.190:FF:000013">
    <property type="entry name" value="Tubulin-folding cofactor B"/>
    <property type="match status" value="1"/>
</dbReference>
<evidence type="ECO:0000256" key="3">
    <source>
        <dbReference type="ARBA" id="ARBA00023186"/>
    </source>
</evidence>
<accession>A0A2A2LSK3</accession>
<dbReference type="STRING" id="2018661.A0A2A2LSK3"/>
<dbReference type="Proteomes" id="UP000218231">
    <property type="component" value="Unassembled WGS sequence"/>
</dbReference>
<dbReference type="GO" id="GO:0043014">
    <property type="term" value="F:alpha-tubulin binding"/>
    <property type="evidence" value="ECO:0007669"/>
    <property type="project" value="InterPro"/>
</dbReference>
<dbReference type="OrthoDB" id="5295208at2759"/>
<dbReference type="GO" id="GO:0031122">
    <property type="term" value="P:cytoplasmic microtubule organization"/>
    <property type="evidence" value="ECO:0007669"/>
    <property type="project" value="TreeGrafter"/>
</dbReference>
<dbReference type="GO" id="GO:0005634">
    <property type="term" value="C:nucleus"/>
    <property type="evidence" value="ECO:0007669"/>
    <property type="project" value="TreeGrafter"/>
</dbReference>
<comment type="subcellular location">
    <subcellularLocation>
        <location evidence="1">Cytoplasm</location>
    </subcellularLocation>
</comment>
<proteinExistence type="inferred from homology"/>
<evidence type="ECO:0000256" key="4">
    <source>
        <dbReference type="ARBA" id="ARBA00025779"/>
    </source>
</evidence>
<dbReference type="InterPro" id="IPR029071">
    <property type="entry name" value="Ubiquitin-like_domsf"/>
</dbReference>
<dbReference type="PANTHER" id="PTHR18916">
    <property type="entry name" value="DYNACTIN 1-RELATED MICROTUBULE-BINDING"/>
    <property type="match status" value="1"/>
</dbReference>
<feature type="region of interest" description="Disordered" evidence="5">
    <location>
        <begin position="122"/>
        <end position="141"/>
    </location>
</feature>
<dbReference type="InterPro" id="IPR000938">
    <property type="entry name" value="CAP-Gly_domain"/>
</dbReference>
<dbReference type="InterPro" id="IPR036859">
    <property type="entry name" value="CAP-Gly_dom_sf"/>
</dbReference>
<feature type="compositionally biased region" description="Polar residues" evidence="5">
    <location>
        <begin position="129"/>
        <end position="141"/>
    </location>
</feature>
<dbReference type="InterPro" id="IPR000626">
    <property type="entry name" value="Ubiquitin-like_dom"/>
</dbReference>
<dbReference type="CDD" id="cd01789">
    <property type="entry name" value="Ubl_TBCB"/>
    <property type="match status" value="1"/>
</dbReference>
<evidence type="ECO:0000259" key="6">
    <source>
        <dbReference type="PROSITE" id="PS50245"/>
    </source>
</evidence>
<dbReference type="Gene3D" id="3.10.20.90">
    <property type="entry name" value="Phosphatidylinositol 3-kinase Catalytic Subunit, Chain A, domain 1"/>
    <property type="match status" value="1"/>
</dbReference>